<accession>A0ABW2NJQ5</accession>
<keyword evidence="1 3" id="KW-0547">Nucleotide-binding</keyword>
<dbReference type="RefSeq" id="WP_157294357.1">
    <property type="nucleotide sequence ID" value="NZ_JBHTCT010000036.1"/>
</dbReference>
<keyword evidence="2 3" id="KW-0067">ATP-binding</keyword>
<evidence type="ECO:0000256" key="1">
    <source>
        <dbReference type="ARBA" id="ARBA00022741"/>
    </source>
</evidence>
<comment type="caution">
    <text evidence="7">The sequence shown here is derived from an EMBL/GenBank/DDBJ whole genome shotgun (WGS) entry which is preliminary data.</text>
</comment>
<organism evidence="7 8">
    <name type="scientific">Bhargavaea changchunensis</name>
    <dbReference type="NCBI Taxonomy" id="2134037"/>
    <lineage>
        <taxon>Bacteria</taxon>
        <taxon>Bacillati</taxon>
        <taxon>Bacillota</taxon>
        <taxon>Bacilli</taxon>
        <taxon>Bacillales</taxon>
        <taxon>Caryophanaceae</taxon>
        <taxon>Bhargavaea</taxon>
    </lineage>
</organism>
<dbReference type="InterPro" id="IPR002543">
    <property type="entry name" value="FtsK_dom"/>
</dbReference>
<evidence type="ECO:0000256" key="5">
    <source>
        <dbReference type="SAM" id="MobiDB-lite"/>
    </source>
</evidence>
<protein>
    <submittedName>
        <fullName evidence="7">FtsK/SpoIIIE domain-containing protein</fullName>
    </submittedName>
</protein>
<feature type="region of interest" description="Disordered" evidence="5">
    <location>
        <begin position="1109"/>
        <end position="1144"/>
    </location>
</feature>
<evidence type="ECO:0000256" key="4">
    <source>
        <dbReference type="SAM" id="Coils"/>
    </source>
</evidence>
<evidence type="ECO:0000313" key="7">
    <source>
        <dbReference type="EMBL" id="MFC7366297.1"/>
    </source>
</evidence>
<dbReference type="CDD" id="cd01127">
    <property type="entry name" value="TrwB_TraG_TraD_VirD4"/>
    <property type="match status" value="1"/>
</dbReference>
<dbReference type="PROSITE" id="PS50901">
    <property type="entry name" value="FTSK"/>
    <property type="match status" value="1"/>
</dbReference>
<dbReference type="EMBL" id="JBHTCT010000036">
    <property type="protein sequence ID" value="MFC7366297.1"/>
    <property type="molecule type" value="Genomic_DNA"/>
</dbReference>
<name>A0ABW2NJQ5_9BACL</name>
<evidence type="ECO:0000313" key="8">
    <source>
        <dbReference type="Proteomes" id="UP001596483"/>
    </source>
</evidence>
<dbReference type="PANTHER" id="PTHR22683">
    <property type="entry name" value="SPORULATION PROTEIN RELATED"/>
    <property type="match status" value="1"/>
</dbReference>
<sequence length="1533" mass="175861">MNSIELTASVLSKEILKEIENDTHGILLKNLPNYDYNILVQNILSHEDKTPLIFFVGFNVEEVFELRNSLEQEHLDDIAFTVEEAEKARHDVNINRTKVVIVRRHIPKLSSLNWYKQITTDQIYNALCEMALDSFNDTNESIKNLWRVIKTKSIKNIISFEQLVQYYCSVLKFDKLTESMMNEIYSLGLIPDQTLLDSPKREVIRKKILDNYSVVQRIRYLEESDLKILQTSTKNNIPAVLLNYFKSRDPNLLSNLKLHEVSNLLKQVSTTKRKDTNTNENDNENGNRHSHSPNSLGVDLILDNDEKEISDIIEKLDEELKEDSDKKKSLTIKTEGGIQTKVELSTEVSNMLNAFIGEDTHGGVILTEETNAPNALSNIDSAKVNLFNEDYINEIKDKLHSFSEEFPEEANNILSNFTTLLEMRKELVQFKTKLSIVPMLNVIDMFNKNDFLIEYLNQYNELITKLKNSYLKFATYSPVGAKELIAQINSIDTIFVLSKENKTHAILTPLNPLYLWKYIELAKRIKDEKDNFSDLDRTYLIKTSEEIPNPLNTVFVSTFITNNKDEVIAEMGKLGNLPIYSNDYYVKQSTDGLKTIQSSVMKFLSVYPHSSIGLRVAFIDPPSVKDTLNIFKDMILKVQLVGLQIDIYKTKESPYFWGDTEDVDEDYIKVFRDSDNFSLNVQSETKNLKKVLGQIKKKPYHIISVFDPSIKTISEVRTENKSNLKVHPLCIPKMFSYDPITDMLEILPTNQGDIFTVYNDLVAKLNDKPKGWQNTVVSNLEPVKEELQELMGNTEWFIIADANLKNFEISTIGSKNCIFYNSSSNREIGIYTLRIDKLVKGLDSIVRNIGNYIPKDECIERLINQVKSLDEKNLMNIISNSNSRVFDDNHAKGSLGLAISASWYRDKFPDSLLASLDEDLARTWLKDREEKITSDLIGIRKGENSEAVIDIIEVKTFKDFTISNNENLDGTQEIHGHAVDQVNTINKLIKEIILKQNKLTSVSRRELLRYQVYKTLFNMDLSKKEKKSWTDFLNDLFSNKLESIKVNNKIYYVNFNNNSSTIEHGVKYTSDDDIILCELNNDVIEKYVSSCYDSETELKLDDENRDVVNKTKDWEPEGDNKKNTSSPEETIEDSSEDLDVRKENNLKESEVPVTIINNENEQEKKSSANFIKEFIEEKAKGIYQALKDYSIDVQEVDPNKALVASRFVRFRVKLRPGENLRKVQKVQSDIAREIEAINEIFVDNERGTNYIYMDVPRDESETVYLLDHLNTIERGNIGDLKVILGQEPTGKMEYLNIAKAPHLLTAGTTGSGKTIFLYSIILSLISQFNDNELELVIIDPKQTDFIYFEDLPHLRNGGVIIEPENAVEVLNELVNVELQRRTELLRESKSRDLQSYNEKNSEHPLKPILVIVDEYADLVAVADMEGTKTQFENNMVRLAQRSRNVGIHLVIATQRPSADIVTSRLKANMPTRISFWLPANQDSRTILDATGAEDLLGKGDMLYSNNGIIQRLQGLYVGEDELQNYLEIKYSNN</sequence>
<gene>
    <name evidence="7" type="ORF">ACFQQH_14315</name>
</gene>
<feature type="domain" description="FtsK" evidence="6">
    <location>
        <begin position="1289"/>
        <end position="1484"/>
    </location>
</feature>
<dbReference type="InterPro" id="IPR027417">
    <property type="entry name" value="P-loop_NTPase"/>
</dbReference>
<evidence type="ECO:0000256" key="3">
    <source>
        <dbReference type="PROSITE-ProRule" id="PRU00289"/>
    </source>
</evidence>
<dbReference type="Proteomes" id="UP001596483">
    <property type="component" value="Unassembled WGS sequence"/>
</dbReference>
<feature type="region of interest" description="Disordered" evidence="5">
    <location>
        <begin position="267"/>
        <end position="296"/>
    </location>
</feature>
<dbReference type="Gene3D" id="3.40.50.300">
    <property type="entry name" value="P-loop containing nucleotide triphosphate hydrolases"/>
    <property type="match status" value="1"/>
</dbReference>
<proteinExistence type="predicted"/>
<feature type="binding site" evidence="3">
    <location>
        <begin position="1307"/>
        <end position="1314"/>
    </location>
    <ligand>
        <name>ATP</name>
        <dbReference type="ChEBI" id="CHEBI:30616"/>
    </ligand>
</feature>
<keyword evidence="4" id="KW-0175">Coiled coil</keyword>
<keyword evidence="8" id="KW-1185">Reference proteome</keyword>
<feature type="coiled-coil region" evidence="4">
    <location>
        <begin position="302"/>
        <end position="333"/>
    </location>
</feature>
<dbReference type="SUPFAM" id="SSF52540">
    <property type="entry name" value="P-loop containing nucleoside triphosphate hydrolases"/>
    <property type="match status" value="1"/>
</dbReference>
<evidence type="ECO:0000256" key="2">
    <source>
        <dbReference type="ARBA" id="ARBA00022840"/>
    </source>
</evidence>
<evidence type="ECO:0000259" key="6">
    <source>
        <dbReference type="PROSITE" id="PS50901"/>
    </source>
</evidence>
<dbReference type="InterPro" id="IPR050206">
    <property type="entry name" value="FtsK/SpoIIIE/SftA"/>
</dbReference>
<reference evidence="8" key="1">
    <citation type="journal article" date="2019" name="Int. J. Syst. Evol. Microbiol.">
        <title>The Global Catalogue of Microorganisms (GCM) 10K type strain sequencing project: providing services to taxonomists for standard genome sequencing and annotation.</title>
        <authorList>
            <consortium name="The Broad Institute Genomics Platform"/>
            <consortium name="The Broad Institute Genome Sequencing Center for Infectious Disease"/>
            <person name="Wu L."/>
            <person name="Ma J."/>
        </authorList>
    </citation>
    <scope>NUCLEOTIDE SEQUENCE [LARGE SCALE GENOMIC DNA]</scope>
    <source>
        <strain evidence="8">JCM 4738</strain>
    </source>
</reference>
<dbReference type="Gene3D" id="3.30.980.40">
    <property type="match status" value="1"/>
</dbReference>
<dbReference type="PANTHER" id="PTHR22683:SF1">
    <property type="entry name" value="TYPE VII SECRETION SYSTEM PROTEIN ESSC"/>
    <property type="match status" value="1"/>
</dbReference>
<dbReference type="Pfam" id="PF01580">
    <property type="entry name" value="FtsK_SpoIIIE"/>
    <property type="match status" value="1"/>
</dbReference>
<feature type="compositionally biased region" description="Basic and acidic residues" evidence="5">
    <location>
        <begin position="1109"/>
        <end position="1122"/>
    </location>
</feature>